<protein>
    <recommendedName>
        <fullName evidence="4 12">Trigger factor</fullName>
        <shortName evidence="12">TF</shortName>
        <ecNumber evidence="3 12">5.2.1.8</ecNumber>
    </recommendedName>
    <alternativeName>
        <fullName evidence="11 12">PPIase</fullName>
    </alternativeName>
</protein>
<organism evidence="16 17">
    <name type="scientific">Catenisphaera adipataccumulans</name>
    <dbReference type="NCBI Taxonomy" id="700500"/>
    <lineage>
        <taxon>Bacteria</taxon>
        <taxon>Bacillati</taxon>
        <taxon>Bacillota</taxon>
        <taxon>Erysipelotrichia</taxon>
        <taxon>Erysipelotrichales</taxon>
        <taxon>Erysipelotrichaceae</taxon>
        <taxon>Catenisphaera</taxon>
    </lineage>
</organism>
<comment type="function">
    <text evidence="10 12">Involved in protein export. Acts as a chaperone by maintaining the newly synthesized protein in an open conformation. Functions as a peptidyl-prolyl cis-trans isomerase.</text>
</comment>
<comment type="subcellular location">
    <subcellularLocation>
        <location evidence="12">Cytoplasm</location>
    </subcellularLocation>
    <text evidence="12">About half TF is bound to the ribosome near the polypeptide exit tunnel while the other half is free in the cytoplasm.</text>
</comment>
<accession>A0A7W8CXV0</accession>
<dbReference type="InterPro" id="IPR037041">
    <property type="entry name" value="Trigger_fac_C_sf"/>
</dbReference>
<evidence type="ECO:0000256" key="10">
    <source>
        <dbReference type="ARBA" id="ARBA00024849"/>
    </source>
</evidence>
<dbReference type="GO" id="GO:0051301">
    <property type="term" value="P:cell division"/>
    <property type="evidence" value="ECO:0007669"/>
    <property type="project" value="UniProtKB-KW"/>
</dbReference>
<dbReference type="InterPro" id="IPR008880">
    <property type="entry name" value="Trigger_fac_C"/>
</dbReference>
<dbReference type="GO" id="GO:0044183">
    <property type="term" value="F:protein folding chaperone"/>
    <property type="evidence" value="ECO:0007669"/>
    <property type="project" value="TreeGrafter"/>
</dbReference>
<dbReference type="Proteomes" id="UP000539953">
    <property type="component" value="Unassembled WGS sequence"/>
</dbReference>
<evidence type="ECO:0000256" key="12">
    <source>
        <dbReference type="HAMAP-Rule" id="MF_00303"/>
    </source>
</evidence>
<dbReference type="EC" id="5.2.1.8" evidence="3 12"/>
<dbReference type="InterPro" id="IPR046357">
    <property type="entry name" value="PPIase_dom_sf"/>
</dbReference>
<keyword evidence="8 12" id="KW-0413">Isomerase</keyword>
<dbReference type="PROSITE" id="PS50059">
    <property type="entry name" value="FKBP_PPIASE"/>
    <property type="match status" value="1"/>
</dbReference>
<dbReference type="GO" id="GO:0043335">
    <property type="term" value="P:protein unfolding"/>
    <property type="evidence" value="ECO:0007669"/>
    <property type="project" value="TreeGrafter"/>
</dbReference>
<evidence type="ECO:0000256" key="9">
    <source>
        <dbReference type="ARBA" id="ARBA00023306"/>
    </source>
</evidence>
<dbReference type="InterPro" id="IPR008881">
    <property type="entry name" value="Trigger_fac_ribosome-bd_bac"/>
</dbReference>
<evidence type="ECO:0000256" key="3">
    <source>
        <dbReference type="ARBA" id="ARBA00013194"/>
    </source>
</evidence>
<evidence type="ECO:0000256" key="14">
    <source>
        <dbReference type="RuleBase" id="RU003914"/>
    </source>
</evidence>
<dbReference type="RefSeq" id="WP_183328910.1">
    <property type="nucleotide sequence ID" value="NZ_JACHHK010000006.1"/>
</dbReference>
<keyword evidence="9 12" id="KW-0131">Cell cycle</keyword>
<dbReference type="FunFam" id="3.10.50.40:FF:000001">
    <property type="entry name" value="Trigger factor"/>
    <property type="match status" value="1"/>
</dbReference>
<dbReference type="GO" id="GO:0015031">
    <property type="term" value="P:protein transport"/>
    <property type="evidence" value="ECO:0007669"/>
    <property type="project" value="UniProtKB-UniRule"/>
</dbReference>
<dbReference type="PIRSF" id="PIRSF003095">
    <property type="entry name" value="Trigger_factor"/>
    <property type="match status" value="1"/>
</dbReference>
<dbReference type="Pfam" id="PF05698">
    <property type="entry name" value="Trigger_C"/>
    <property type="match status" value="1"/>
</dbReference>
<feature type="domain" description="PPIase FKBP-type" evidence="15">
    <location>
        <begin position="163"/>
        <end position="245"/>
    </location>
</feature>
<dbReference type="EMBL" id="JACHHK010000006">
    <property type="protein sequence ID" value="MBB5183613.1"/>
    <property type="molecule type" value="Genomic_DNA"/>
</dbReference>
<evidence type="ECO:0000313" key="16">
    <source>
        <dbReference type="EMBL" id="MBB5183613.1"/>
    </source>
</evidence>
<comment type="caution">
    <text evidence="16">The sequence shown here is derived from an EMBL/GenBank/DDBJ whole genome shotgun (WGS) entry which is preliminary data.</text>
</comment>
<dbReference type="InterPro" id="IPR036611">
    <property type="entry name" value="Trigger_fac_ribosome-bd_sf"/>
</dbReference>
<sequence>MKSNWTLKEHSTGELEVVVDGEDWKKAQKKSFNKFKKNINVKGFRPGQVPDALIRAQVSKESLYQMAVDEIANDALVFGIQEQKLEIVARPVMDYKDASDEQVTLVFDCTVTPEVKLGEYKGLDIHKEEVNVTDEDVDKELERVQDRYADWVLREEGEAAEDGDQVTIDFVGKKDGEAFEGGSGEDYPLELGSGTFIPGFEEQLVGVKSGDVKDVNVTFPKEYQAEDLAGQDATFTVTVHDIKYKDRPEINDDLIKQLKRDGVETVEKFKEVTKEELTKQRENQAEENFTNEILTAITDNATVEIPEVMIDNEVNNMFQDMDRRMQSSGFTMKQYLQAMNQTEEDIRKQLRPDAEKKVKANLVLDAIVKAENIEIDDEAVEKEYKEMSDLYNMEVDQIKRLLPAENVKYDLAQQKALELIKSSVK</sequence>
<dbReference type="PANTHER" id="PTHR30560">
    <property type="entry name" value="TRIGGER FACTOR CHAPERONE AND PEPTIDYL-PROLYL CIS/TRANS ISOMERASE"/>
    <property type="match status" value="1"/>
</dbReference>
<dbReference type="Pfam" id="PF00254">
    <property type="entry name" value="FKBP_C"/>
    <property type="match status" value="1"/>
</dbReference>
<dbReference type="SUPFAM" id="SSF109998">
    <property type="entry name" value="Triger factor/SurA peptide-binding domain-like"/>
    <property type="match status" value="1"/>
</dbReference>
<keyword evidence="5 12" id="KW-0132">Cell division</keyword>
<dbReference type="AlphaFoldDB" id="A0A7W8CXV0"/>
<proteinExistence type="inferred from homology"/>
<dbReference type="SUPFAM" id="SSF54534">
    <property type="entry name" value="FKBP-like"/>
    <property type="match status" value="1"/>
</dbReference>
<evidence type="ECO:0000313" key="17">
    <source>
        <dbReference type="Proteomes" id="UP000539953"/>
    </source>
</evidence>
<comment type="catalytic activity">
    <reaction evidence="1 12 13">
        <text>[protein]-peptidylproline (omega=180) = [protein]-peptidylproline (omega=0)</text>
        <dbReference type="Rhea" id="RHEA:16237"/>
        <dbReference type="Rhea" id="RHEA-COMP:10747"/>
        <dbReference type="Rhea" id="RHEA-COMP:10748"/>
        <dbReference type="ChEBI" id="CHEBI:83833"/>
        <dbReference type="ChEBI" id="CHEBI:83834"/>
        <dbReference type="EC" id="5.2.1.8"/>
    </reaction>
</comment>
<comment type="domain">
    <text evidence="12">Consists of 3 domains; the N-terminus binds the ribosome, the middle domain has PPIase activity, while the C-terminus has intrinsic chaperone activity on its own.</text>
</comment>
<evidence type="ECO:0000256" key="6">
    <source>
        <dbReference type="ARBA" id="ARBA00023110"/>
    </source>
</evidence>
<dbReference type="Gene3D" id="3.30.70.1050">
    <property type="entry name" value="Trigger factor ribosome-binding domain"/>
    <property type="match status" value="1"/>
</dbReference>
<comment type="similarity">
    <text evidence="2 12 14">Belongs to the FKBP-type PPIase family. Tig subfamily.</text>
</comment>
<gene>
    <name evidence="12" type="primary">tig</name>
    <name evidence="16" type="ORF">HNQ47_001648</name>
</gene>
<dbReference type="NCBIfam" id="TIGR00115">
    <property type="entry name" value="tig"/>
    <property type="match status" value="1"/>
</dbReference>
<dbReference type="GO" id="GO:0003755">
    <property type="term" value="F:peptidyl-prolyl cis-trans isomerase activity"/>
    <property type="evidence" value="ECO:0007669"/>
    <property type="project" value="UniProtKB-UniRule"/>
</dbReference>
<dbReference type="Pfam" id="PF05697">
    <property type="entry name" value="Trigger_N"/>
    <property type="match status" value="1"/>
</dbReference>
<evidence type="ECO:0000256" key="13">
    <source>
        <dbReference type="PROSITE-ProRule" id="PRU00277"/>
    </source>
</evidence>
<name>A0A7W8CXV0_9FIRM</name>
<dbReference type="InterPro" id="IPR005215">
    <property type="entry name" value="Trig_fac"/>
</dbReference>
<reference evidence="16 17" key="1">
    <citation type="submission" date="2020-08" db="EMBL/GenBank/DDBJ databases">
        <title>Genomic Encyclopedia of Type Strains, Phase IV (KMG-IV): sequencing the most valuable type-strain genomes for metagenomic binning, comparative biology and taxonomic classification.</title>
        <authorList>
            <person name="Goeker M."/>
        </authorList>
    </citation>
    <scope>NUCLEOTIDE SEQUENCE [LARGE SCALE GENOMIC DNA]</scope>
    <source>
        <strain evidence="16 17">DSM 25799</strain>
    </source>
</reference>
<evidence type="ECO:0000256" key="8">
    <source>
        <dbReference type="ARBA" id="ARBA00023235"/>
    </source>
</evidence>
<dbReference type="SUPFAM" id="SSF102735">
    <property type="entry name" value="Trigger factor ribosome-binding domain"/>
    <property type="match status" value="1"/>
</dbReference>
<dbReference type="GO" id="GO:0051083">
    <property type="term" value="P:'de novo' cotranslational protein folding"/>
    <property type="evidence" value="ECO:0007669"/>
    <property type="project" value="TreeGrafter"/>
</dbReference>
<dbReference type="Gene3D" id="1.10.3120.10">
    <property type="entry name" value="Trigger factor, C-terminal domain"/>
    <property type="match status" value="1"/>
</dbReference>
<dbReference type="Gene3D" id="3.10.50.40">
    <property type="match status" value="1"/>
</dbReference>
<evidence type="ECO:0000256" key="5">
    <source>
        <dbReference type="ARBA" id="ARBA00022618"/>
    </source>
</evidence>
<dbReference type="PANTHER" id="PTHR30560:SF3">
    <property type="entry name" value="TRIGGER FACTOR-LIKE PROTEIN TIG, CHLOROPLASTIC"/>
    <property type="match status" value="1"/>
</dbReference>
<evidence type="ECO:0000256" key="7">
    <source>
        <dbReference type="ARBA" id="ARBA00023186"/>
    </source>
</evidence>
<keyword evidence="7 12" id="KW-0143">Chaperone</keyword>
<keyword evidence="17" id="KW-1185">Reference proteome</keyword>
<dbReference type="GO" id="GO:0043022">
    <property type="term" value="F:ribosome binding"/>
    <property type="evidence" value="ECO:0007669"/>
    <property type="project" value="TreeGrafter"/>
</dbReference>
<dbReference type="InterPro" id="IPR027304">
    <property type="entry name" value="Trigger_fact/SurA_dom_sf"/>
</dbReference>
<evidence type="ECO:0000256" key="2">
    <source>
        <dbReference type="ARBA" id="ARBA00005464"/>
    </source>
</evidence>
<evidence type="ECO:0000256" key="1">
    <source>
        <dbReference type="ARBA" id="ARBA00000971"/>
    </source>
</evidence>
<keyword evidence="6 12" id="KW-0697">Rotamase</keyword>
<dbReference type="GO" id="GO:0005737">
    <property type="term" value="C:cytoplasm"/>
    <property type="evidence" value="ECO:0007669"/>
    <property type="project" value="UniProtKB-SubCell"/>
</dbReference>
<evidence type="ECO:0000256" key="4">
    <source>
        <dbReference type="ARBA" id="ARBA00016902"/>
    </source>
</evidence>
<evidence type="ECO:0000256" key="11">
    <source>
        <dbReference type="ARBA" id="ARBA00029986"/>
    </source>
</evidence>
<dbReference type="InterPro" id="IPR001179">
    <property type="entry name" value="PPIase_FKBP_dom"/>
</dbReference>
<dbReference type="HAMAP" id="MF_00303">
    <property type="entry name" value="Trigger_factor_Tig"/>
    <property type="match status" value="1"/>
</dbReference>
<evidence type="ECO:0000259" key="15">
    <source>
        <dbReference type="PROSITE" id="PS50059"/>
    </source>
</evidence>
<keyword evidence="12" id="KW-0963">Cytoplasm</keyword>